<name>A0A5B7JUG5_PORTR</name>
<feature type="compositionally biased region" description="Basic and acidic residues" evidence="1">
    <location>
        <begin position="20"/>
        <end position="39"/>
    </location>
</feature>
<dbReference type="Proteomes" id="UP000324222">
    <property type="component" value="Unassembled WGS sequence"/>
</dbReference>
<keyword evidence="3" id="KW-1185">Reference proteome</keyword>
<evidence type="ECO:0000313" key="2">
    <source>
        <dbReference type="EMBL" id="MPC99682.1"/>
    </source>
</evidence>
<evidence type="ECO:0000256" key="1">
    <source>
        <dbReference type="SAM" id="MobiDB-lite"/>
    </source>
</evidence>
<dbReference type="AlphaFoldDB" id="A0A5B7JUG5"/>
<protein>
    <submittedName>
        <fullName evidence="2">Uncharacterized protein</fullName>
    </submittedName>
</protein>
<organism evidence="2 3">
    <name type="scientific">Portunus trituberculatus</name>
    <name type="common">Swimming crab</name>
    <name type="synonym">Neptunus trituberculatus</name>
    <dbReference type="NCBI Taxonomy" id="210409"/>
    <lineage>
        <taxon>Eukaryota</taxon>
        <taxon>Metazoa</taxon>
        <taxon>Ecdysozoa</taxon>
        <taxon>Arthropoda</taxon>
        <taxon>Crustacea</taxon>
        <taxon>Multicrustacea</taxon>
        <taxon>Malacostraca</taxon>
        <taxon>Eumalacostraca</taxon>
        <taxon>Eucarida</taxon>
        <taxon>Decapoda</taxon>
        <taxon>Pleocyemata</taxon>
        <taxon>Brachyura</taxon>
        <taxon>Eubrachyura</taxon>
        <taxon>Portunoidea</taxon>
        <taxon>Portunidae</taxon>
        <taxon>Portuninae</taxon>
        <taxon>Portunus</taxon>
    </lineage>
</organism>
<gene>
    <name evidence="2" type="ORF">E2C01_095110</name>
</gene>
<comment type="caution">
    <text evidence="2">The sequence shown here is derived from an EMBL/GenBank/DDBJ whole genome shotgun (WGS) entry which is preliminary data.</text>
</comment>
<dbReference type="EMBL" id="VSRR010119370">
    <property type="protein sequence ID" value="MPC99682.1"/>
    <property type="molecule type" value="Genomic_DNA"/>
</dbReference>
<accession>A0A5B7JUG5</accession>
<feature type="region of interest" description="Disordered" evidence="1">
    <location>
        <begin position="1"/>
        <end position="39"/>
    </location>
</feature>
<evidence type="ECO:0000313" key="3">
    <source>
        <dbReference type="Proteomes" id="UP000324222"/>
    </source>
</evidence>
<sequence length="39" mass="4309">MISMSGGGRRSKEEEEEDGPPGRRSEGIGECVRREEEEG</sequence>
<reference evidence="2 3" key="1">
    <citation type="submission" date="2019-05" db="EMBL/GenBank/DDBJ databases">
        <title>Another draft genome of Portunus trituberculatus and its Hox gene families provides insights of decapod evolution.</title>
        <authorList>
            <person name="Jeong J.-H."/>
            <person name="Song I."/>
            <person name="Kim S."/>
            <person name="Choi T."/>
            <person name="Kim D."/>
            <person name="Ryu S."/>
            <person name="Kim W."/>
        </authorList>
    </citation>
    <scope>NUCLEOTIDE SEQUENCE [LARGE SCALE GENOMIC DNA]</scope>
    <source>
        <tissue evidence="2">Muscle</tissue>
    </source>
</reference>
<proteinExistence type="predicted"/>